<proteinExistence type="predicted"/>
<dbReference type="InterPro" id="IPR054491">
    <property type="entry name" value="MGH1-like_GH"/>
</dbReference>
<feature type="compositionally biased region" description="Basic and acidic residues" evidence="1">
    <location>
        <begin position="20"/>
        <end position="31"/>
    </location>
</feature>
<dbReference type="Gene3D" id="1.50.10.10">
    <property type="match status" value="1"/>
</dbReference>
<protein>
    <submittedName>
        <fullName evidence="4">Amylo-alpha-1,6-glucosidase</fullName>
    </submittedName>
</protein>
<feature type="domain" description="Putative glycogen debranching enzyme N-terminal" evidence="2">
    <location>
        <begin position="28"/>
        <end position="220"/>
    </location>
</feature>
<dbReference type="GO" id="GO:0005975">
    <property type="term" value="P:carbohydrate metabolic process"/>
    <property type="evidence" value="ECO:0007669"/>
    <property type="project" value="InterPro"/>
</dbReference>
<evidence type="ECO:0000259" key="3">
    <source>
        <dbReference type="Pfam" id="PF22422"/>
    </source>
</evidence>
<evidence type="ECO:0000256" key="1">
    <source>
        <dbReference type="SAM" id="MobiDB-lite"/>
    </source>
</evidence>
<dbReference type="Pfam" id="PF22422">
    <property type="entry name" value="MGH1-like_GH"/>
    <property type="match status" value="1"/>
</dbReference>
<feature type="domain" description="Mannosylglycerate hydrolase MGH1-like glycoside hydrolase" evidence="3">
    <location>
        <begin position="303"/>
        <end position="605"/>
    </location>
</feature>
<accession>A0A9X2XC88</accession>
<dbReference type="SUPFAM" id="SSF48208">
    <property type="entry name" value="Six-hairpin glycosidases"/>
    <property type="match status" value="1"/>
</dbReference>
<gene>
    <name evidence="4" type="ORF">NYR54_15985</name>
</gene>
<dbReference type="EMBL" id="JAODNV010000019">
    <property type="protein sequence ID" value="MCT8991772.1"/>
    <property type="molecule type" value="Genomic_DNA"/>
</dbReference>
<dbReference type="InterPro" id="IPR012341">
    <property type="entry name" value="6hp_glycosidase-like_sf"/>
</dbReference>
<dbReference type="Pfam" id="PF14742">
    <property type="entry name" value="GDE_N_bis"/>
    <property type="match status" value="1"/>
</dbReference>
<reference evidence="4" key="1">
    <citation type="submission" date="2022-08" db="EMBL/GenBank/DDBJ databases">
        <title>Chelativorans sichuanense sp. nov., a paraffin oil-degrading bacterium isolated from a mixture of oil-based drill cuttings and paddy soil.</title>
        <authorList>
            <person name="Yu J."/>
            <person name="Liu H."/>
            <person name="Chen Q."/>
        </authorList>
    </citation>
    <scope>NUCLEOTIDE SEQUENCE</scope>
    <source>
        <strain evidence="4">SCAU 2101</strain>
    </source>
</reference>
<organism evidence="4 5">
    <name type="scientific">Chelativorans petroleitrophicus</name>
    <dbReference type="NCBI Taxonomy" id="2975484"/>
    <lineage>
        <taxon>Bacteria</taxon>
        <taxon>Pseudomonadati</taxon>
        <taxon>Pseudomonadota</taxon>
        <taxon>Alphaproteobacteria</taxon>
        <taxon>Hyphomicrobiales</taxon>
        <taxon>Phyllobacteriaceae</taxon>
        <taxon>Chelativorans</taxon>
    </lineage>
</organism>
<name>A0A9X2XC88_9HYPH</name>
<keyword evidence="5" id="KW-1185">Reference proteome</keyword>
<sequence>MEFGTARTPQFFIAATAPLQERRPRTQKHGDTFSMFDHNGDALGSPDSPEGIYHRDTRYLSHFFLTIGGERPLLLSSMLRDDNALLTFDLANPDLYEADELRLQHDLIHIRRTRFLWNATCFERVSVRNYDETTRRIRLELAFASDFADLFEVRGARRPKRGTMHKPKVEKDRVILSYTGLDGVKRQTVLRFDPAPDELTGERAVHEVELKPRQTRQLFIEVICGAEEPRFEPRRQFFSGLLEARRFMRGMVTKAASIATSHDVFNEAIRRAIADLYMLVTETEHGHYPYAGIPWFSTVFGRDALITAMQTLWLDPSIARGVLKHLAANQATEEDPAADAEPGKILHEVRYGEMAELGEVPFRRYYGSVDATPLFVMLAGSYLERTGDVDTLRGLWPNIEAALNWIRTYGDRDGDGFVEYGRRTVAGLANQGWKDSFDAIFHADGRLAIGPIALCEVQAYVYGAWKAAARVARALGLEARAHELETLAEDLRGRFDRTFFDEELGTYVLALDGEKKPCRVRASNAGHTLFTGIAYPERAVSVAHVLMGRSSFSGWGIRTVATTESRYNPMSYHNGSVWPHDNALIAAGLSRYGFRAEAARVLEGLFMASTYIDLRRLPELFCGFPRQRSRGPTFYPVACAPQAWAAVAPLSILQSCLGMSFDCSAGTLIFHQPMLPDFLKEVTLRGITLPQGRIDVLLRQAETEVVVHVLHREGETRVTTTY</sequence>
<feature type="region of interest" description="Disordered" evidence="1">
    <location>
        <begin position="19"/>
        <end position="40"/>
    </location>
</feature>
<comment type="caution">
    <text evidence="4">The sequence shown here is derived from an EMBL/GenBank/DDBJ whole genome shotgun (WGS) entry which is preliminary data.</text>
</comment>
<dbReference type="InterPro" id="IPR008928">
    <property type="entry name" value="6-hairpin_glycosidase_sf"/>
</dbReference>
<evidence type="ECO:0000313" key="5">
    <source>
        <dbReference type="Proteomes" id="UP001149009"/>
    </source>
</evidence>
<evidence type="ECO:0000259" key="2">
    <source>
        <dbReference type="Pfam" id="PF14742"/>
    </source>
</evidence>
<evidence type="ECO:0000313" key="4">
    <source>
        <dbReference type="EMBL" id="MCT8991772.1"/>
    </source>
</evidence>
<dbReference type="AlphaFoldDB" id="A0A9X2XC88"/>
<dbReference type="InterPro" id="IPR032856">
    <property type="entry name" value="GDE_N_bis"/>
</dbReference>
<dbReference type="Proteomes" id="UP001149009">
    <property type="component" value="Unassembled WGS sequence"/>
</dbReference>